<dbReference type="EMBL" id="LSMT01001061">
    <property type="protein sequence ID" value="PFX13134.1"/>
    <property type="molecule type" value="Genomic_DNA"/>
</dbReference>
<reference evidence="2" key="1">
    <citation type="journal article" date="2017" name="bioRxiv">
        <title>Comparative analysis of the genomes of Stylophora pistillata and Acropora digitifera provides evidence for extensive differences between species of corals.</title>
        <authorList>
            <person name="Voolstra C.R."/>
            <person name="Li Y."/>
            <person name="Liew Y.J."/>
            <person name="Baumgarten S."/>
            <person name="Zoccola D."/>
            <person name="Flot J.-F."/>
            <person name="Tambutte S."/>
            <person name="Allemand D."/>
            <person name="Aranda M."/>
        </authorList>
    </citation>
    <scope>NUCLEOTIDE SEQUENCE [LARGE SCALE GENOMIC DNA]</scope>
</reference>
<dbReference type="AlphaFoldDB" id="A0A2B4R472"/>
<evidence type="ECO:0000313" key="1">
    <source>
        <dbReference type="EMBL" id="PFX13134.1"/>
    </source>
</evidence>
<comment type="caution">
    <text evidence="1">The sequence shown here is derived from an EMBL/GenBank/DDBJ whole genome shotgun (WGS) entry which is preliminary data.</text>
</comment>
<dbReference type="Proteomes" id="UP000225706">
    <property type="component" value="Unassembled WGS sequence"/>
</dbReference>
<evidence type="ECO:0000313" key="2">
    <source>
        <dbReference type="Proteomes" id="UP000225706"/>
    </source>
</evidence>
<gene>
    <name evidence="1" type="ORF">AWC38_SpisGene22812</name>
</gene>
<sequence>MKVLDRPSEMPEMRKLKKKEDINAYATLMTCNLQKGTAPKHNNTLEEWRLDPKRLCSGTRLVRVHVKGPVQKQFAELILRNVPEQQRTMAPDTRFRIILPCGHWLTKLIIKHYNERGNHVAGVKFTLCQRDWIIAAREEIREWDHECNEFELGVTWRFNPPAAQHFGGALEVMMKVVKKATYAVVGERDVNDEKLITVLARVESLLKFPFVDLSEFRSTRRCSIDT</sequence>
<protein>
    <submittedName>
        <fullName evidence="1">Uncharacterized protein</fullName>
    </submittedName>
</protein>
<proteinExistence type="predicted"/>
<name>A0A2B4R472_STYPI</name>
<accession>A0A2B4R472</accession>
<organism evidence="1 2">
    <name type="scientific">Stylophora pistillata</name>
    <name type="common">Smooth cauliflower coral</name>
    <dbReference type="NCBI Taxonomy" id="50429"/>
    <lineage>
        <taxon>Eukaryota</taxon>
        <taxon>Metazoa</taxon>
        <taxon>Cnidaria</taxon>
        <taxon>Anthozoa</taxon>
        <taxon>Hexacorallia</taxon>
        <taxon>Scleractinia</taxon>
        <taxon>Astrocoeniina</taxon>
        <taxon>Pocilloporidae</taxon>
        <taxon>Stylophora</taxon>
    </lineage>
</organism>
<keyword evidence="2" id="KW-1185">Reference proteome</keyword>